<evidence type="ECO:0000313" key="1">
    <source>
        <dbReference type="EMBL" id="CCE24786.1"/>
    </source>
</evidence>
<dbReference type="PATRIC" id="fig|271065.3.peg.3216"/>
<sequence length="50" mass="5601">MEDSVARLAGVGGKESRRQAYMDVFTASCQASYRTLDKAHNSRKLFMTES</sequence>
<protein>
    <submittedName>
        <fullName evidence="1">Uncharacterized protein</fullName>
    </submittedName>
</protein>
<name>G4T344_META2</name>
<accession>G4T344</accession>
<gene>
    <name evidence="1" type="ordered locus">MEALZ_3121</name>
</gene>
<dbReference type="AlphaFoldDB" id="G4T344"/>
<dbReference type="Proteomes" id="UP000008315">
    <property type="component" value="Chromosome"/>
</dbReference>
<organism evidence="1 2">
    <name type="scientific">Methylotuvimicrobium alcaliphilum (strain DSM 19304 / NCIMB 14124 / VKM B-2133 / 20Z)</name>
    <name type="common">Methylomicrobium alcaliphilum</name>
    <dbReference type="NCBI Taxonomy" id="1091494"/>
    <lineage>
        <taxon>Bacteria</taxon>
        <taxon>Pseudomonadati</taxon>
        <taxon>Pseudomonadota</taxon>
        <taxon>Gammaproteobacteria</taxon>
        <taxon>Methylococcales</taxon>
        <taxon>Methylococcaceae</taxon>
        <taxon>Methylotuvimicrobium</taxon>
    </lineage>
</organism>
<evidence type="ECO:0000313" key="2">
    <source>
        <dbReference type="Proteomes" id="UP000008315"/>
    </source>
</evidence>
<dbReference type="KEGG" id="mah:MEALZ_3121"/>
<keyword evidence="2" id="KW-1185">Reference proteome</keyword>
<proteinExistence type="predicted"/>
<dbReference type="STRING" id="1091494.MEALZ_3121"/>
<reference evidence="2" key="1">
    <citation type="journal article" date="2012" name="J. Bacteriol.">
        <title>Genome sequence of the haloalkaliphilic methanotrophic bacterium Methylomicrobium alcaliphilum 20Z.</title>
        <authorList>
            <person name="Vuilleumier S."/>
            <person name="Khmelenina V.N."/>
            <person name="Bringel F."/>
            <person name="Reshetnikov A.S."/>
            <person name="Lajus A."/>
            <person name="Mangenot S."/>
            <person name="Rouy Z."/>
            <person name="Op den Camp H.J."/>
            <person name="Jetten M.S."/>
            <person name="Dispirito A.A."/>
            <person name="Dunfield P."/>
            <person name="Klotz M.G."/>
            <person name="Semrau J.D."/>
            <person name="Stein L.Y."/>
            <person name="Barbe V."/>
            <person name="Medigue C."/>
            <person name="Trotsenko Y.A."/>
            <person name="Kalyuzhnaya M.G."/>
        </authorList>
    </citation>
    <scope>NUCLEOTIDE SEQUENCE [LARGE SCALE GENOMIC DNA]</scope>
    <source>
        <strain evidence="2">DSM 19304 / NCIMB 14124 / VKM B-2133 / 20Z</strain>
    </source>
</reference>
<dbReference type="HOGENOM" id="CLU_3119636_0_0_6"/>
<dbReference type="EMBL" id="FO082060">
    <property type="protein sequence ID" value="CCE24786.1"/>
    <property type="molecule type" value="Genomic_DNA"/>
</dbReference>